<organism evidence="9 10">
    <name type="scientific">Methylophilales bacterium HTCC2181</name>
    <dbReference type="NCBI Taxonomy" id="383631"/>
    <lineage>
        <taxon>Bacteria</taxon>
        <taxon>Pseudomonadati</taxon>
        <taxon>Pseudomonadota</taxon>
        <taxon>Betaproteobacteria</taxon>
        <taxon>Nitrosomonadales</taxon>
        <taxon>OM43 clade</taxon>
    </lineage>
</organism>
<evidence type="ECO:0000313" key="9">
    <source>
        <dbReference type="EMBL" id="EAV47658.1"/>
    </source>
</evidence>
<dbReference type="GO" id="GO:0020037">
    <property type="term" value="F:heme binding"/>
    <property type="evidence" value="ECO:0007669"/>
    <property type="project" value="InterPro"/>
</dbReference>
<keyword evidence="10" id="KW-1185">Reference proteome</keyword>
<keyword evidence="7" id="KW-1133">Transmembrane helix</keyword>
<dbReference type="GO" id="GO:0009055">
    <property type="term" value="F:electron transfer activity"/>
    <property type="evidence" value="ECO:0007669"/>
    <property type="project" value="InterPro"/>
</dbReference>
<keyword evidence="2 6" id="KW-0349">Heme</keyword>
<dbReference type="Gene3D" id="1.10.760.10">
    <property type="entry name" value="Cytochrome c-like domain"/>
    <property type="match status" value="1"/>
</dbReference>
<feature type="domain" description="Cytochrome c" evidence="8">
    <location>
        <begin position="72"/>
        <end position="152"/>
    </location>
</feature>
<dbReference type="OrthoDB" id="9814708at2"/>
<evidence type="ECO:0000313" key="10">
    <source>
        <dbReference type="Proteomes" id="UP000054262"/>
    </source>
</evidence>
<evidence type="ECO:0000259" key="8">
    <source>
        <dbReference type="PROSITE" id="PS51007"/>
    </source>
</evidence>
<dbReference type="EMBL" id="AAUX01000001">
    <property type="protein sequence ID" value="EAV47658.1"/>
    <property type="molecule type" value="Genomic_DNA"/>
</dbReference>
<gene>
    <name evidence="9" type="ORF">MB2181_06255</name>
</gene>
<dbReference type="PANTHER" id="PTHR40942:SF4">
    <property type="entry name" value="CYTOCHROME C5"/>
    <property type="match status" value="1"/>
</dbReference>
<feature type="transmembrane region" description="Helical" evidence="7">
    <location>
        <begin position="12"/>
        <end position="31"/>
    </location>
</feature>
<name>A0P7Z8_9PROT</name>
<dbReference type="PANTHER" id="PTHR40942">
    <property type="match status" value="1"/>
</dbReference>
<reference evidence="9 10" key="1">
    <citation type="submission" date="2006-11" db="EMBL/GenBank/DDBJ databases">
        <authorList>
            <person name="Giovannoni S."/>
            <person name="Vergin K."/>
            <person name="Ferriera S."/>
            <person name="Johnson J."/>
            <person name="Kravitz S."/>
            <person name="Beeson K."/>
            <person name="Sutton G."/>
            <person name="Rogers Y.-H."/>
            <person name="Friedman R."/>
            <person name="Frazier M."/>
            <person name="Venter J.C."/>
        </authorList>
    </citation>
    <scope>NUCLEOTIDE SEQUENCE [LARGE SCALE GENOMIC DNA]</scope>
    <source>
        <strain evidence="9 10">HTCC2181</strain>
    </source>
</reference>
<keyword evidence="7" id="KW-0472">Membrane</keyword>
<dbReference type="SUPFAM" id="SSF46626">
    <property type="entry name" value="Cytochrome c"/>
    <property type="match status" value="1"/>
</dbReference>
<comment type="caution">
    <text evidence="9">The sequence shown here is derived from an EMBL/GenBank/DDBJ whole genome shotgun (WGS) entry which is preliminary data.</text>
</comment>
<evidence type="ECO:0000256" key="2">
    <source>
        <dbReference type="ARBA" id="ARBA00022617"/>
    </source>
</evidence>
<sequence length="156" mass="16354">MSKQSELRSLLETIFVVVGSFVGAIIIITLATSKPEPADTSTMVVENEPMEANVQPVAVVKVAEKSDMKKNSSVISGEKIAQANCVLCHGSGMMNSPKIGDSAQWEPRIAQGKETLISHAINGIRTMPAKGGNASLSDEEVGAAVIWMANQSGGSL</sequence>
<accession>A0P7Z8</accession>
<proteinExistence type="predicted"/>
<dbReference type="InterPro" id="IPR036909">
    <property type="entry name" value="Cyt_c-like_dom_sf"/>
</dbReference>
<dbReference type="PROSITE" id="PS51007">
    <property type="entry name" value="CYTC"/>
    <property type="match status" value="1"/>
</dbReference>
<protein>
    <submittedName>
        <fullName evidence="9">Probable cytochrome c5</fullName>
    </submittedName>
</protein>
<dbReference type="Proteomes" id="UP000054262">
    <property type="component" value="Unassembled WGS sequence"/>
</dbReference>
<keyword evidence="1" id="KW-0813">Transport</keyword>
<dbReference type="Pfam" id="PF13442">
    <property type="entry name" value="Cytochrome_CBB3"/>
    <property type="match status" value="1"/>
</dbReference>
<dbReference type="PRINTS" id="PR00607">
    <property type="entry name" value="CYTCHROMECIE"/>
</dbReference>
<dbReference type="AlphaFoldDB" id="A0P7Z8"/>
<evidence type="ECO:0000256" key="4">
    <source>
        <dbReference type="ARBA" id="ARBA00022982"/>
    </source>
</evidence>
<dbReference type="GO" id="GO:0005506">
    <property type="term" value="F:iron ion binding"/>
    <property type="evidence" value="ECO:0007669"/>
    <property type="project" value="InterPro"/>
</dbReference>
<dbReference type="InterPro" id="IPR009056">
    <property type="entry name" value="Cyt_c-like_dom"/>
</dbReference>
<evidence type="ECO:0000256" key="5">
    <source>
        <dbReference type="ARBA" id="ARBA00023004"/>
    </source>
</evidence>
<keyword evidence="3 6" id="KW-0479">Metal-binding</keyword>
<evidence type="ECO:0000256" key="1">
    <source>
        <dbReference type="ARBA" id="ARBA00022448"/>
    </source>
</evidence>
<keyword evidence="7" id="KW-0812">Transmembrane</keyword>
<keyword evidence="4" id="KW-0249">Electron transport</keyword>
<dbReference type="InterPro" id="IPR002323">
    <property type="entry name" value="Cyt_CIE"/>
</dbReference>
<evidence type="ECO:0000256" key="3">
    <source>
        <dbReference type="ARBA" id="ARBA00022723"/>
    </source>
</evidence>
<evidence type="ECO:0000256" key="6">
    <source>
        <dbReference type="PROSITE-ProRule" id="PRU00433"/>
    </source>
</evidence>
<keyword evidence="5 6" id="KW-0408">Iron</keyword>
<evidence type="ECO:0000256" key="7">
    <source>
        <dbReference type="SAM" id="Phobius"/>
    </source>
</evidence>